<dbReference type="GO" id="GO:0006511">
    <property type="term" value="P:ubiquitin-dependent protein catabolic process"/>
    <property type="evidence" value="ECO:0007669"/>
    <property type="project" value="InterPro"/>
</dbReference>
<dbReference type="InterPro" id="IPR059120">
    <property type="entry name" value="Cullin-like_AB"/>
</dbReference>
<dbReference type="GO" id="GO:0031625">
    <property type="term" value="F:ubiquitin protein ligase binding"/>
    <property type="evidence" value="ECO:0007669"/>
    <property type="project" value="InterPro"/>
</dbReference>
<dbReference type="PANTHER" id="PTHR45957">
    <property type="entry name" value="ANAPHASE-PROMOTING COMPLEX SUBUNIT 2"/>
    <property type="match status" value="1"/>
</dbReference>
<dbReference type="GO" id="GO:0007091">
    <property type="term" value="P:metaphase/anaphase transition of mitotic cell cycle"/>
    <property type="evidence" value="ECO:0007669"/>
    <property type="project" value="TreeGrafter"/>
</dbReference>
<accession>A0AAN9ANB8</accession>
<dbReference type="GO" id="GO:0005680">
    <property type="term" value="C:anaphase-promoting complex"/>
    <property type="evidence" value="ECO:0007669"/>
    <property type="project" value="TreeGrafter"/>
</dbReference>
<gene>
    <name evidence="9" type="ORF">V1264_009864</name>
</gene>
<dbReference type="InterPro" id="IPR036390">
    <property type="entry name" value="WH_DNA-bd_sf"/>
</dbReference>
<keyword evidence="2" id="KW-0132">Cell division</keyword>
<dbReference type="SMART" id="SM01013">
    <property type="entry name" value="APC2"/>
    <property type="match status" value="1"/>
</dbReference>
<evidence type="ECO:0000256" key="7">
    <source>
        <dbReference type="SAM" id="MobiDB-lite"/>
    </source>
</evidence>
<keyword evidence="10" id="KW-1185">Reference proteome</keyword>
<organism evidence="9 10">
    <name type="scientific">Littorina saxatilis</name>
    <dbReference type="NCBI Taxonomy" id="31220"/>
    <lineage>
        <taxon>Eukaryota</taxon>
        <taxon>Metazoa</taxon>
        <taxon>Spiralia</taxon>
        <taxon>Lophotrochozoa</taxon>
        <taxon>Mollusca</taxon>
        <taxon>Gastropoda</taxon>
        <taxon>Caenogastropoda</taxon>
        <taxon>Littorinimorpha</taxon>
        <taxon>Littorinoidea</taxon>
        <taxon>Littorinidae</taxon>
        <taxon>Littorina</taxon>
    </lineage>
</organism>
<dbReference type="Gene3D" id="1.20.1310.10">
    <property type="entry name" value="Cullin Repeats"/>
    <property type="match status" value="1"/>
</dbReference>
<dbReference type="Pfam" id="PF25773">
    <property type="entry name" value="TPR_ANAPC2"/>
    <property type="match status" value="1"/>
</dbReference>
<evidence type="ECO:0000256" key="6">
    <source>
        <dbReference type="PROSITE-ProRule" id="PRU00330"/>
    </source>
</evidence>
<dbReference type="InterPro" id="IPR016158">
    <property type="entry name" value="Cullin_homology"/>
</dbReference>
<evidence type="ECO:0000313" key="9">
    <source>
        <dbReference type="EMBL" id="KAK7089999.1"/>
    </source>
</evidence>
<evidence type="ECO:0000313" key="10">
    <source>
        <dbReference type="Proteomes" id="UP001374579"/>
    </source>
</evidence>
<reference evidence="9 10" key="1">
    <citation type="submission" date="2024-02" db="EMBL/GenBank/DDBJ databases">
        <title>Chromosome-scale genome assembly of the rough periwinkle Littorina saxatilis.</title>
        <authorList>
            <person name="De Jode A."/>
            <person name="Faria R."/>
            <person name="Formenti G."/>
            <person name="Sims Y."/>
            <person name="Smith T.P."/>
            <person name="Tracey A."/>
            <person name="Wood J.M.D."/>
            <person name="Zagrodzka Z.B."/>
            <person name="Johannesson K."/>
            <person name="Butlin R.K."/>
            <person name="Leder E.H."/>
        </authorList>
    </citation>
    <scope>NUCLEOTIDE SEQUENCE [LARGE SCALE GENOMIC DNA]</scope>
    <source>
        <strain evidence="9">Snail1</strain>
        <tissue evidence="9">Muscle</tissue>
    </source>
</reference>
<evidence type="ECO:0000259" key="8">
    <source>
        <dbReference type="PROSITE" id="PS50069"/>
    </source>
</evidence>
<dbReference type="EMBL" id="JBAMIC010000024">
    <property type="protein sequence ID" value="KAK7089999.1"/>
    <property type="molecule type" value="Genomic_DNA"/>
</dbReference>
<dbReference type="SUPFAM" id="SSF46785">
    <property type="entry name" value="Winged helix' DNA-binding domain"/>
    <property type="match status" value="1"/>
</dbReference>
<keyword evidence="3" id="KW-0498">Mitosis</keyword>
<protein>
    <recommendedName>
        <fullName evidence="1">Anaphase-promoting complex subunit 2</fullName>
    </recommendedName>
</protein>
<dbReference type="GO" id="GO:0070979">
    <property type="term" value="P:protein K11-linked ubiquitination"/>
    <property type="evidence" value="ECO:0007669"/>
    <property type="project" value="TreeGrafter"/>
</dbReference>
<keyword evidence="4" id="KW-0833">Ubl conjugation pathway</keyword>
<dbReference type="InterPro" id="IPR044554">
    <property type="entry name" value="ANAPC2"/>
</dbReference>
<dbReference type="InterPro" id="IPR036317">
    <property type="entry name" value="Cullin_homology_sf"/>
</dbReference>
<dbReference type="Pfam" id="PF26557">
    <property type="entry name" value="Cullin_AB"/>
    <property type="match status" value="1"/>
</dbReference>
<sequence length="792" mass="90264">MADALNQSWTVITDVLSPKKQPLFDTARESTDIQRRVELDEALAVLDRCGILHLVPAWFQQALQDDIRRRVVHDFWKFFDNSHLSGSESEAKVALTRQFTLSVDYLHKVSRTYQVCVKVIKDVQHSLSLKSLADGDGFGSRGHGSVAGRARDRLGDRLVLLLKSFLFSTFPKNFRKAVEVFYSQAFILFRREEVEPPPPGQSNEEIMERFSKVNLQLHDMGLLEHVAGAAITSAVTDHIYNYIHKTCRGDFETPYLQHFEMYLDSKVLEWLRLIYRHSDEKAQCIDSFRGRLMHFICENYADVLIDQLFSIIIEYPDSEPALKDLRQCLEKIDLRSTLVTSLRSAIEGRLLHPGVNTTDILTAYISAIRALRALDPAGVILELVCEPVRKYLRSRDDTVRCIVSSLTDNENSELFDELLKGAPQPVDDRADSDDESESWETWQPDPVDANPDTASKRRKEQDIISTLVNVYGSQELFVSEYCTLLADRLLSPSSSNIATAAAPTGAGGELERELRYLELLKLRFGEAPLHSCQVMLKDVADSRRINSRIMEIKQQNGETSEMDLSSIILSAQFWPTFREEKITLPTALQSCLDAYTQQYEMLKGNRTLVWKPHLGSMNIELELKDQTLNFSVSPVQAALIMQFQEQKQWTVEDLGQALEMAPSAVRRKLAFWQGQGLLKEEQTDVFVLVEERRSGPQEVIAAADDDERESAMASAAQQREQEMQMFWTYITGMLQNLDNLSLDRIHSMLRMFAVQGPDSGEFTQQQLKVFLDRKVREQKLIFAGGVYKLPKN</sequence>
<evidence type="ECO:0000256" key="2">
    <source>
        <dbReference type="ARBA" id="ARBA00022618"/>
    </source>
</evidence>
<evidence type="ECO:0000256" key="1">
    <source>
        <dbReference type="ARBA" id="ARBA00016068"/>
    </source>
</evidence>
<dbReference type="AlphaFoldDB" id="A0AAN9ANB8"/>
<dbReference type="InterPro" id="IPR036388">
    <property type="entry name" value="WH-like_DNA-bd_sf"/>
</dbReference>
<comment type="similarity">
    <text evidence="6">Belongs to the cullin family.</text>
</comment>
<dbReference type="PANTHER" id="PTHR45957:SF1">
    <property type="entry name" value="ANAPHASE-PROMOTING COMPLEX SUBUNIT 2"/>
    <property type="match status" value="1"/>
</dbReference>
<name>A0AAN9ANB8_9CAEN</name>
<keyword evidence="5" id="KW-0131">Cell cycle</keyword>
<dbReference type="Gene3D" id="3.30.230.130">
    <property type="entry name" value="Cullin, Chain C, Domain 2"/>
    <property type="match status" value="1"/>
</dbReference>
<dbReference type="PROSITE" id="PS50069">
    <property type="entry name" value="CULLIN_2"/>
    <property type="match status" value="1"/>
</dbReference>
<dbReference type="SUPFAM" id="SSF75632">
    <property type="entry name" value="Cullin homology domain"/>
    <property type="match status" value="1"/>
</dbReference>
<evidence type="ECO:0000256" key="5">
    <source>
        <dbReference type="ARBA" id="ARBA00023306"/>
    </source>
</evidence>
<proteinExistence type="inferred from homology"/>
<comment type="caution">
    <text evidence="9">The sequence shown here is derived from an EMBL/GenBank/DDBJ whole genome shotgun (WGS) entry which is preliminary data.</text>
</comment>
<dbReference type="Pfam" id="PF08672">
    <property type="entry name" value="ANAPC2"/>
    <property type="match status" value="1"/>
</dbReference>
<dbReference type="SMART" id="SM00182">
    <property type="entry name" value="CULLIN"/>
    <property type="match status" value="1"/>
</dbReference>
<feature type="region of interest" description="Disordered" evidence="7">
    <location>
        <begin position="420"/>
        <end position="458"/>
    </location>
</feature>
<evidence type="ECO:0000256" key="3">
    <source>
        <dbReference type="ARBA" id="ARBA00022776"/>
    </source>
</evidence>
<feature type="domain" description="Cullin family profile" evidence="8">
    <location>
        <begin position="464"/>
        <end position="673"/>
    </location>
</feature>
<dbReference type="Gene3D" id="1.10.10.10">
    <property type="entry name" value="Winged helix-like DNA-binding domain superfamily/Winged helix DNA-binding domain"/>
    <property type="match status" value="1"/>
</dbReference>
<dbReference type="InterPro" id="IPR014786">
    <property type="entry name" value="ANAPC2_C"/>
</dbReference>
<dbReference type="Proteomes" id="UP001374579">
    <property type="component" value="Unassembled WGS sequence"/>
</dbReference>
<dbReference type="InterPro" id="IPR057975">
    <property type="entry name" value="TPR_ANAPC2"/>
</dbReference>
<evidence type="ECO:0000256" key="4">
    <source>
        <dbReference type="ARBA" id="ARBA00022786"/>
    </source>
</evidence>